<sequence>MTTPITLYGQPHCDPCRLARKVLDRAQVPYTYVDLSTRPDLVDAFRQAGKLQTPILQTPTTTTSGFNPDAYTRAVAEARALESATAPSPAVAGPSL</sequence>
<dbReference type="CDD" id="cd02976">
    <property type="entry name" value="NrdH"/>
    <property type="match status" value="1"/>
</dbReference>
<comment type="caution">
    <text evidence="2">The sequence shown here is derived from an EMBL/GenBank/DDBJ whole genome shotgun (WGS) entry which is preliminary data.</text>
</comment>
<dbReference type="SUPFAM" id="SSF52833">
    <property type="entry name" value="Thioredoxin-like"/>
    <property type="match status" value="1"/>
</dbReference>
<keyword evidence="3" id="KW-1185">Reference proteome</keyword>
<evidence type="ECO:0000313" key="2">
    <source>
        <dbReference type="EMBL" id="MBB5848649.1"/>
    </source>
</evidence>
<dbReference type="RefSeq" id="WP_184171871.1">
    <property type="nucleotide sequence ID" value="NZ_BAABAG010000007.1"/>
</dbReference>
<dbReference type="PROSITE" id="PS51354">
    <property type="entry name" value="GLUTAREDOXIN_2"/>
    <property type="match status" value="1"/>
</dbReference>
<dbReference type="Pfam" id="PF00462">
    <property type="entry name" value="Glutaredoxin"/>
    <property type="match status" value="1"/>
</dbReference>
<evidence type="ECO:0000259" key="1">
    <source>
        <dbReference type="Pfam" id="PF00462"/>
    </source>
</evidence>
<name>A0A7W9JJA8_9MICC</name>
<proteinExistence type="predicted"/>
<evidence type="ECO:0000313" key="3">
    <source>
        <dbReference type="Proteomes" id="UP000567246"/>
    </source>
</evidence>
<dbReference type="InterPro" id="IPR002109">
    <property type="entry name" value="Glutaredoxin"/>
</dbReference>
<gene>
    <name evidence="2" type="ORF">HDA33_001213</name>
</gene>
<accession>A0A7W9JJA8</accession>
<dbReference type="EMBL" id="JACHMW010000001">
    <property type="protein sequence ID" value="MBB5848649.1"/>
    <property type="molecule type" value="Genomic_DNA"/>
</dbReference>
<feature type="domain" description="Glutaredoxin" evidence="1">
    <location>
        <begin position="5"/>
        <end position="53"/>
    </location>
</feature>
<reference evidence="2 3" key="1">
    <citation type="submission" date="2020-08" db="EMBL/GenBank/DDBJ databases">
        <title>Sequencing the genomes of 1000 actinobacteria strains.</title>
        <authorList>
            <person name="Klenk H.-P."/>
        </authorList>
    </citation>
    <scope>NUCLEOTIDE SEQUENCE [LARGE SCALE GENOMIC DNA]</scope>
    <source>
        <strain evidence="2 3">DSM 17945</strain>
    </source>
</reference>
<dbReference type="Gene3D" id="3.40.30.10">
    <property type="entry name" value="Glutaredoxin"/>
    <property type="match status" value="1"/>
</dbReference>
<dbReference type="Proteomes" id="UP000567246">
    <property type="component" value="Unassembled WGS sequence"/>
</dbReference>
<protein>
    <submittedName>
        <fullName evidence="2">Arsenate reductase-like glutaredoxin family protein</fullName>
    </submittedName>
</protein>
<dbReference type="InterPro" id="IPR036249">
    <property type="entry name" value="Thioredoxin-like_sf"/>
</dbReference>
<organism evidence="2 3">
    <name type="scientific">Micrococcus endophyticus</name>
    <dbReference type="NCBI Taxonomy" id="455343"/>
    <lineage>
        <taxon>Bacteria</taxon>
        <taxon>Bacillati</taxon>
        <taxon>Actinomycetota</taxon>
        <taxon>Actinomycetes</taxon>
        <taxon>Micrococcales</taxon>
        <taxon>Micrococcaceae</taxon>
        <taxon>Micrococcus</taxon>
    </lineage>
</organism>
<dbReference type="AlphaFoldDB" id="A0A7W9JJA8"/>